<reference evidence="3" key="2">
    <citation type="submission" date="2024-02" db="EMBL/GenBank/DDBJ databases">
        <title>The Genome Sequence of Enterococcus diestrammenae JM9A.</title>
        <authorList>
            <person name="Earl A."/>
            <person name="Manson A."/>
            <person name="Gilmore M."/>
            <person name="Sanders J."/>
            <person name="Shea T."/>
            <person name="Howe W."/>
            <person name="Livny J."/>
            <person name="Cuomo C."/>
            <person name="Neafsey D."/>
            <person name="Birren B."/>
        </authorList>
    </citation>
    <scope>NUCLEOTIDE SEQUENCE</scope>
    <source>
        <strain evidence="3">JM9A</strain>
    </source>
</reference>
<feature type="domain" description="Peptidase S74" evidence="2">
    <location>
        <begin position="1480"/>
        <end position="1578"/>
    </location>
</feature>
<proteinExistence type="predicted"/>
<evidence type="ECO:0000313" key="3">
    <source>
        <dbReference type="EMBL" id="MEO1782507.1"/>
    </source>
</evidence>
<sequence length="1591" mass="173236">MLATSEAVLAAWLSPARQLAVRVQVDQSSYGSEDVTSLSFDSGSISGEVYQIGSTYMNTVQIVFPSIIETIKEDQEVIPELGILVDGEYHYSKLGHFFITEFNRDRNAKTTTITASDKMIYMEGVYESKLTYSKPYREVALEIANLAGVEVNQDSFASLGTGAIKKPVGYTFRQAIGLIAQFEGGFASFNRDGELEIRRLRPTEFEVTPESYLLKGFSKNENAYRIGGITVRIGEEETDVLRVGSTNGSQIELENKVMTQTLLNNIWDLVKNLNYFPFELKWRGCPLLEAGDWMYVTDRDGNRYSVPNLSYSLTFNGGLSGESKATTNSSSQSTYKYRGSLKQKVDWLDSILSANNWNSNYYDATEPSAPKEGDAWFKPNGRDIEIWVYEKDAEGNLDWVFKISTATDPALIALIEENKRLVEEAQAAAEDAQKAGEDAQKVADEAKGLADQAGVDAGQALDKANDAVSKANDATAKVGGLETAVGLVTEQSANAVDVANQAKSNADTALGKADSAIGTAQDALNQSALAKSQAEEAIEKYLGMGMVPAWSWSADGTDRFTTVYPNENLFKMASLYNGFGRIIEENTVTYPDGIWAQLVVNNEEIKTMLKPNTTYSVQYIFELLSRTEGTKAYNQNQHGSLLLYSGVSGNISIDLGNVWYYPGGNVNDAQTWTVGTARKRESTFTTPSTLHDSTANYRIVGYTLRSVDESNKLVCLESGKFYDIKFEENPTPTIYTPPPSEDYANAVPSYIGFAIEPSDNPADYTWIRNPEKVEGEVKVELTDINGELSWKVSQETFDQLNSTVINHSTLISQNQNAIKLKADQSTVDTINQTVAEHSTAIDLNAEAIALKANQSTVDSLTGRVTEAEGSITTIAGQVALKANQSVVDTLTNTVNAHSSELTVQAGKISGLTTVTDGHTTKIGALELQAGQFSLSLSDVRNDVNGVNTSNNLLSGFTFSNNKDVNITTGEVGAGWRTIVDDYVPVLPNTKYTFSRPEKIKNMGFRGYNTDKSYIGAVANTAGSERITNFTTPYNCYFIKFIDESNKLTKGYSLQVALATVTEMTAIRATVNSLTMTVADKADKTTVTQLANQWQQTTDLANGHTSQISSLGDAINLRVEKDDIINQININEQGVLIAGEKVHITGLTTIDDAVIKTANIVDLNVTEAKLGNLSVSTAKIKDAAITSAKIDTAAIGTAHIGDGVITTAKIGDAQITGAKIHDATISNAKIISLDANKIVANTLSAITTNTGALNVSGWLTMSTDNKGILGSYDFGDAYGQAFNYRWFVGDYRISHRHMVFTGKAYNVTTSDTRGSYLYDVEAYYGNDYIKLRQYNSAGTLLNRIDVNSDAITMGAGDWGTASNIVINSDGTSYFNGRGRFAGLDVSSPNGLGIRVQYIDAPAGLNYLAFNQNKALTDAVFGIDNIYFNQNRTGAADFRIGKDGSSINGGRVVSSSAVYNRTYSGAANMIVTESGTLGRTTSARKYKADIQVADNVVANAKKVLSINPSSWWDKGELADGVAKERYYGFIADEFDEVGLNEVVVYRDGEIESLAYDRISMYHNVILSEHEKEILALKAKVQQLENEIRVLRAA</sequence>
<dbReference type="EMBL" id="MAEI02000001">
    <property type="protein sequence ID" value="MEO1782507.1"/>
    <property type="molecule type" value="Genomic_DNA"/>
</dbReference>
<evidence type="ECO:0000313" key="4">
    <source>
        <dbReference type="Proteomes" id="UP001429357"/>
    </source>
</evidence>
<keyword evidence="1" id="KW-0175">Coiled coil</keyword>
<name>A0ABV0F621_9ENTE</name>
<protein>
    <recommendedName>
        <fullName evidence="2">Peptidase S74 domain-containing protein</fullName>
    </recommendedName>
</protein>
<dbReference type="SUPFAM" id="SSF141571">
    <property type="entry name" value="Pentapeptide repeat-like"/>
    <property type="match status" value="1"/>
</dbReference>
<feature type="coiled-coil region" evidence="1">
    <location>
        <begin position="1564"/>
        <end position="1591"/>
    </location>
</feature>
<gene>
    <name evidence="3" type="ORF">BAU18_002119</name>
</gene>
<reference evidence="3" key="1">
    <citation type="submission" date="2016-06" db="EMBL/GenBank/DDBJ databases">
        <authorList>
            <person name="Van Tyne D."/>
        </authorList>
    </citation>
    <scope>NUCLEOTIDE SEQUENCE</scope>
    <source>
        <strain evidence="3">JM9A</strain>
    </source>
</reference>
<keyword evidence="4" id="KW-1185">Reference proteome</keyword>
<feature type="coiled-coil region" evidence="1">
    <location>
        <begin position="411"/>
        <end position="442"/>
    </location>
</feature>
<organism evidence="3 4">
    <name type="scientific">Enterococcus diestrammenae</name>
    <dbReference type="NCBI Taxonomy" id="1155073"/>
    <lineage>
        <taxon>Bacteria</taxon>
        <taxon>Bacillati</taxon>
        <taxon>Bacillota</taxon>
        <taxon>Bacilli</taxon>
        <taxon>Lactobacillales</taxon>
        <taxon>Enterococcaceae</taxon>
        <taxon>Enterococcus</taxon>
    </lineage>
</organism>
<dbReference type="RefSeq" id="WP_202625854.1">
    <property type="nucleotide sequence ID" value="NZ_MAEI02000001.1"/>
</dbReference>
<dbReference type="Proteomes" id="UP001429357">
    <property type="component" value="Unassembled WGS sequence"/>
</dbReference>
<accession>A0ABV0F621</accession>
<comment type="caution">
    <text evidence="3">The sequence shown here is derived from an EMBL/GenBank/DDBJ whole genome shotgun (WGS) entry which is preliminary data.</text>
</comment>
<dbReference type="PROSITE" id="PS51688">
    <property type="entry name" value="ICA"/>
    <property type="match status" value="1"/>
</dbReference>
<evidence type="ECO:0000256" key="1">
    <source>
        <dbReference type="SAM" id="Coils"/>
    </source>
</evidence>
<dbReference type="InterPro" id="IPR030392">
    <property type="entry name" value="S74_ICA"/>
</dbReference>
<evidence type="ECO:0000259" key="2">
    <source>
        <dbReference type="PROSITE" id="PS51688"/>
    </source>
</evidence>